<dbReference type="EMBL" id="VBPA01000099">
    <property type="protein sequence ID" value="TMQ71817.1"/>
    <property type="molecule type" value="Genomic_DNA"/>
</dbReference>
<protein>
    <submittedName>
        <fullName evidence="8">Choice-of-anchor D domain-containing protein</fullName>
    </submittedName>
</protein>
<gene>
    <name evidence="8" type="ORF">E6K80_04410</name>
</gene>
<dbReference type="PANTHER" id="PTHR46127">
    <property type="entry name" value="CILIA- AND FLAGELLA-ASSOCIATED PROTEIN 65"/>
    <property type="match status" value="1"/>
</dbReference>
<evidence type="ECO:0000259" key="7">
    <source>
        <dbReference type="Pfam" id="PF22544"/>
    </source>
</evidence>
<dbReference type="InterPro" id="IPR053879">
    <property type="entry name" value="HYDIN_VesB_CFA65-like_Ig"/>
</dbReference>
<evidence type="ECO:0000256" key="6">
    <source>
        <dbReference type="SAM" id="MobiDB-lite"/>
    </source>
</evidence>
<dbReference type="InterPro" id="IPR013783">
    <property type="entry name" value="Ig-like_fold"/>
</dbReference>
<feature type="domain" description="HYDIN/VesB/CFA65-like Ig-like" evidence="7">
    <location>
        <begin position="147"/>
        <end position="220"/>
    </location>
</feature>
<dbReference type="PANTHER" id="PTHR46127:SF1">
    <property type="entry name" value="CILIA- AND FLAGELLA-ASSOCIATED PROTEIN 65"/>
    <property type="match status" value="1"/>
</dbReference>
<keyword evidence="3" id="KW-0963">Cytoplasm</keyword>
<dbReference type="AlphaFoldDB" id="A0A538U7H8"/>
<accession>A0A538U7H8</accession>
<feature type="region of interest" description="Disordered" evidence="6">
    <location>
        <begin position="392"/>
        <end position="431"/>
    </location>
</feature>
<comment type="subcellular location">
    <subcellularLocation>
        <location evidence="1">Cell projection</location>
        <location evidence="1">Cilium</location>
    </subcellularLocation>
    <subcellularLocation>
        <location evidence="2">Cytoplasm</location>
    </subcellularLocation>
</comment>
<dbReference type="Proteomes" id="UP000319836">
    <property type="component" value="Unassembled WGS sequence"/>
</dbReference>
<sequence length="469" mass="47938">MESISRGMRDSRLRPPLAIAAISLVAFLACARKDVPPFVQASSCVLAPTSLDFGSVNVGGSADKTFKVTNTGTDVSSGTVSETCSDYSLVGSGDYSLAAGESKTFTLHFSPSAAGSRPCTVSIGDCGTLAVTGQGLSGTPPPGSQCSVSPTSLSFGIVAVGQSATRTFTIKNVGGGTLDRTLSESCPDFSIDGSASVSLGPGESATITVRFTPATAGDESCNIDTGAGCGNVKASGTGQAATASCQLSTSSVDFGDVAVGQTADQPLTVTNTGGGLLSGTLAESCSEFSIVGSASYLLAGGASATYTLRFAPTAEGDSMCTLNVGAACGAVSLHGHGVTTAPECQLSATSHDFGDVQLTRHTVRDGEPELRHVLPALHTDLLRCSGNGVPAQGALRADQPRPLPVHDRSGRRLPVDHRDRQRRRDHHERELTVHVRRFPSPPRRRRDGRVTAVATLNSVDPGGTGSTSP</sequence>
<keyword evidence="4" id="KW-0969">Cilium</keyword>
<dbReference type="NCBIfam" id="NF012200">
    <property type="entry name" value="choice_anch_D"/>
    <property type="match status" value="3"/>
</dbReference>
<dbReference type="InterPro" id="IPR052614">
    <property type="entry name" value="CFAP65"/>
</dbReference>
<comment type="caution">
    <text evidence="8">The sequence shown here is derived from an EMBL/GenBank/DDBJ whole genome shotgun (WGS) entry which is preliminary data.</text>
</comment>
<name>A0A538U7H8_UNCEI</name>
<dbReference type="PROSITE" id="PS51257">
    <property type="entry name" value="PROKAR_LIPOPROTEIN"/>
    <property type="match status" value="1"/>
</dbReference>
<dbReference type="Pfam" id="PF22544">
    <property type="entry name" value="HYDIN_VesB_CFA65-like_Ig"/>
    <property type="match status" value="2"/>
</dbReference>
<evidence type="ECO:0000256" key="1">
    <source>
        <dbReference type="ARBA" id="ARBA00004138"/>
    </source>
</evidence>
<evidence type="ECO:0000256" key="2">
    <source>
        <dbReference type="ARBA" id="ARBA00004496"/>
    </source>
</evidence>
<proteinExistence type="predicted"/>
<feature type="compositionally biased region" description="Basic and acidic residues" evidence="6">
    <location>
        <begin position="404"/>
        <end position="419"/>
    </location>
</feature>
<reference evidence="8 9" key="1">
    <citation type="journal article" date="2019" name="Nat. Microbiol.">
        <title>Mediterranean grassland soil C-N compound turnover is dependent on rainfall and depth, and is mediated by genomically divergent microorganisms.</title>
        <authorList>
            <person name="Diamond S."/>
            <person name="Andeer P.F."/>
            <person name="Li Z."/>
            <person name="Crits-Christoph A."/>
            <person name="Burstein D."/>
            <person name="Anantharaman K."/>
            <person name="Lane K.R."/>
            <person name="Thomas B.C."/>
            <person name="Pan C."/>
            <person name="Northen T.R."/>
            <person name="Banfield J.F."/>
        </authorList>
    </citation>
    <scope>NUCLEOTIDE SEQUENCE [LARGE SCALE GENOMIC DNA]</scope>
    <source>
        <strain evidence="8">WS_10</strain>
    </source>
</reference>
<dbReference type="GO" id="GO:0005737">
    <property type="term" value="C:cytoplasm"/>
    <property type="evidence" value="ECO:0007669"/>
    <property type="project" value="UniProtKB-SubCell"/>
</dbReference>
<keyword evidence="5" id="KW-0966">Cell projection</keyword>
<organism evidence="8 9">
    <name type="scientific">Eiseniibacteriota bacterium</name>
    <dbReference type="NCBI Taxonomy" id="2212470"/>
    <lineage>
        <taxon>Bacteria</taxon>
        <taxon>Candidatus Eiseniibacteriota</taxon>
    </lineage>
</organism>
<evidence type="ECO:0000313" key="8">
    <source>
        <dbReference type="EMBL" id="TMQ71817.1"/>
    </source>
</evidence>
<dbReference type="Gene3D" id="2.60.40.10">
    <property type="entry name" value="Immunoglobulins"/>
    <property type="match status" value="3"/>
</dbReference>
<evidence type="ECO:0000256" key="3">
    <source>
        <dbReference type="ARBA" id="ARBA00022490"/>
    </source>
</evidence>
<evidence type="ECO:0000256" key="5">
    <source>
        <dbReference type="ARBA" id="ARBA00023273"/>
    </source>
</evidence>
<evidence type="ECO:0000313" key="9">
    <source>
        <dbReference type="Proteomes" id="UP000319836"/>
    </source>
</evidence>
<evidence type="ECO:0000256" key="4">
    <source>
        <dbReference type="ARBA" id="ARBA00023069"/>
    </source>
</evidence>
<feature type="domain" description="HYDIN/VesB/CFA65-like Ig-like" evidence="7">
    <location>
        <begin position="48"/>
        <end position="117"/>
    </location>
</feature>